<evidence type="ECO:0000313" key="1">
    <source>
        <dbReference type="EMBL" id="HAS6680340.1"/>
    </source>
</evidence>
<proteinExistence type="predicted"/>
<dbReference type="SUPFAM" id="SSF47598">
    <property type="entry name" value="Ribbon-helix-helix"/>
    <property type="match status" value="1"/>
</dbReference>
<reference evidence="2 3" key="2">
    <citation type="submission" date="2018-12" db="EMBL/GenBank/DDBJ databases">
        <title>Genomic insights into the evolutionary origins and pathogenicity of five Vibrio parahaemolyticus strains isolated from the shrimp with acute hepatopancreatic necrosis disease (AHPND).</title>
        <authorList>
            <person name="Yang Q."/>
            <person name="Dong X."/>
            <person name="Xie G."/>
            <person name="Fu S."/>
            <person name="Zou P."/>
            <person name="Sun J."/>
            <person name="Wang Y."/>
            <person name="Huang J."/>
        </authorList>
    </citation>
    <scope>NUCLEOTIDE SEQUENCE [LARGE SCALE GENOMIC DNA]</scope>
    <source>
        <strain evidence="2 3">20160303005-1</strain>
    </source>
</reference>
<sequence>MPTSVRLSESTEKRLDQLAKLTGRSKAFYIREMIEKVLPDMEAVYLAEARLENIRSGKSKTISMEDLEKELDL</sequence>
<reference evidence="1" key="3">
    <citation type="submission" date="2019-12" db="EMBL/GenBank/DDBJ databases">
        <authorList>
            <consortium name="NCBI Pathogen Detection Project"/>
        </authorList>
    </citation>
    <scope>NUCLEOTIDE SEQUENCE</scope>
    <source>
        <strain evidence="1">1930</strain>
    </source>
</reference>
<protein>
    <submittedName>
        <fullName evidence="1">Ribbon-helix-helix protein, CopG family</fullName>
    </submittedName>
</protein>
<accession>A0A7Z2MQ28</accession>
<dbReference type="InterPro" id="IPR010985">
    <property type="entry name" value="Ribbon_hlx_hlx"/>
</dbReference>
<dbReference type="AlphaFoldDB" id="A0A7Z2MQ28"/>
<evidence type="ECO:0000313" key="2">
    <source>
        <dbReference type="EMBL" id="QHH08235.1"/>
    </source>
</evidence>
<dbReference type="RefSeq" id="WP_025594469.1">
    <property type="nucleotide sequence ID" value="NZ_CP034298.1"/>
</dbReference>
<dbReference type="GO" id="GO:0006355">
    <property type="term" value="P:regulation of DNA-templated transcription"/>
    <property type="evidence" value="ECO:0007669"/>
    <property type="project" value="InterPro"/>
</dbReference>
<dbReference type="EMBL" id="CP034298">
    <property type="protein sequence ID" value="QHH08235.1"/>
    <property type="molecule type" value="Genomic_DNA"/>
</dbReference>
<organism evidence="1">
    <name type="scientific">Vibrio parahaemolyticus</name>
    <dbReference type="NCBI Taxonomy" id="670"/>
    <lineage>
        <taxon>Bacteria</taxon>
        <taxon>Pseudomonadati</taxon>
        <taxon>Pseudomonadota</taxon>
        <taxon>Gammaproteobacteria</taxon>
        <taxon>Vibrionales</taxon>
        <taxon>Vibrionaceae</taxon>
        <taxon>Vibrio</taxon>
    </lineage>
</organism>
<dbReference type="InterPro" id="IPR046257">
    <property type="entry name" value="DUF6290"/>
</dbReference>
<reference evidence="1" key="1">
    <citation type="journal article" date="2018" name="Genome Biol.">
        <title>SKESA: strategic k-mer extension for scrupulous assemblies.</title>
        <authorList>
            <person name="Souvorov A."/>
            <person name="Agarwala R."/>
            <person name="Lipman D.J."/>
        </authorList>
    </citation>
    <scope>NUCLEOTIDE SEQUENCE</scope>
    <source>
        <strain evidence="1">1930</strain>
    </source>
</reference>
<dbReference type="Proteomes" id="UP000464718">
    <property type="component" value="Chromosome i"/>
</dbReference>
<evidence type="ECO:0000313" key="3">
    <source>
        <dbReference type="Proteomes" id="UP000464718"/>
    </source>
</evidence>
<dbReference type="Pfam" id="PF19807">
    <property type="entry name" value="DUF6290"/>
    <property type="match status" value="1"/>
</dbReference>
<dbReference type="Proteomes" id="UP000856022">
    <property type="component" value="Unassembled WGS sequence"/>
</dbReference>
<name>A0A7Z2MQ28_VIBPH</name>
<gene>
    <name evidence="2" type="ORF">EHC69_02070</name>
    <name evidence="1" type="ORF">I7278_26645</name>
</gene>
<dbReference type="EMBL" id="DACQKT010000045">
    <property type="protein sequence ID" value="HAS6680340.1"/>
    <property type="molecule type" value="Genomic_DNA"/>
</dbReference>